<dbReference type="GO" id="GO:0106141">
    <property type="term" value="F:flavin prenyltransferase activity"/>
    <property type="evidence" value="ECO:0007669"/>
    <property type="project" value="UniProtKB-EC"/>
</dbReference>
<accession>A0A251X9B0</accession>
<dbReference type="InterPro" id="IPR003382">
    <property type="entry name" value="Flavoprotein"/>
</dbReference>
<dbReference type="RefSeq" id="WP_086488163.1">
    <property type="nucleotide sequence ID" value="NZ_MSLT01000012.1"/>
</dbReference>
<comment type="caution">
    <text evidence="9">The sequence shown here is derived from an EMBL/GenBank/DDBJ whole genome shotgun (WGS) entry which is preliminary data.</text>
</comment>
<comment type="similarity">
    <text evidence="6 7">Belongs to the UbiX/PAD1 family.</text>
</comment>
<dbReference type="HAMAP" id="MF_01984">
    <property type="entry name" value="ubiX_pad"/>
    <property type="match status" value="1"/>
</dbReference>
<dbReference type="OrthoDB" id="9781577at2"/>
<feature type="binding site" evidence="7">
    <location>
        <begin position="12"/>
        <end position="14"/>
    </location>
    <ligand>
        <name>FMN</name>
        <dbReference type="ChEBI" id="CHEBI:58210"/>
    </ligand>
</feature>
<feature type="binding site" evidence="7">
    <location>
        <begin position="103"/>
        <end position="106"/>
    </location>
    <ligand>
        <name>FMN</name>
        <dbReference type="ChEBI" id="CHEBI:58210"/>
    </ligand>
</feature>
<dbReference type="SUPFAM" id="SSF52507">
    <property type="entry name" value="Homo-oligomeric flavin-containing Cys decarboxylases, HFCD"/>
    <property type="match status" value="1"/>
</dbReference>
<feature type="binding site" evidence="7">
    <location>
        <position position="138"/>
    </location>
    <ligand>
        <name>FMN</name>
        <dbReference type="ChEBI" id="CHEBI:58210"/>
    </ligand>
</feature>
<evidence type="ECO:0000256" key="5">
    <source>
        <dbReference type="ARBA" id="ARBA00050612"/>
    </source>
</evidence>
<evidence type="ECO:0000313" key="9">
    <source>
        <dbReference type="EMBL" id="OUD14384.1"/>
    </source>
</evidence>
<keyword evidence="1 7" id="KW-0637">Prenyltransferase</keyword>
<comment type="caution">
    <text evidence="7">Lacks conserved residue(s) required for the propagation of feature annotation.</text>
</comment>
<organism evidence="9 10">
    <name type="scientific">Thioflexithrix psekupsensis</name>
    <dbReference type="NCBI Taxonomy" id="1570016"/>
    <lineage>
        <taxon>Bacteria</taxon>
        <taxon>Pseudomonadati</taxon>
        <taxon>Pseudomonadota</taxon>
        <taxon>Gammaproteobacteria</taxon>
        <taxon>Thiotrichales</taxon>
        <taxon>Thioflexithrix</taxon>
    </lineage>
</organism>
<name>A0A251X9B0_9GAMM</name>
<proteinExistence type="inferred from homology"/>
<dbReference type="PANTHER" id="PTHR43374:SF1">
    <property type="entry name" value="FLAVIN PRENYLTRANSFERASE PAD1, MITOCHONDRIAL"/>
    <property type="match status" value="1"/>
</dbReference>
<keyword evidence="3 7" id="KW-0288">FMN</keyword>
<protein>
    <recommendedName>
        <fullName evidence="7">Flavin prenyltransferase UbiX</fullName>
        <ecNumber evidence="7">2.5.1.129</ecNumber>
    </recommendedName>
</protein>
<comment type="function">
    <text evidence="7">Flavin prenyltransferase that catalyzes the synthesis of the prenylated FMN cofactor (prenyl-FMN) for 4-hydroxy-3-polyprenylbenzoic acid decarboxylase UbiD. The prenyltransferase is metal-independent and links a dimethylallyl moiety from dimethylallyl monophosphate (DMAP) to the flavin N5 and C6 atoms of FMN.</text>
</comment>
<dbReference type="GO" id="GO:0016831">
    <property type="term" value="F:carboxy-lyase activity"/>
    <property type="evidence" value="ECO:0007669"/>
    <property type="project" value="TreeGrafter"/>
</dbReference>
<sequence>MSTLPIAVAITGASGAMYGLTLIEKLLQLGETVYLMISKAGLLVIAMETDLKLSPHTAQTERFLSDYFHAAPGQLRVFGQEEWTAPVASGSSVPRAMVVCPCTSGTLAAIAHGLSQNLIERAADVVLKERRLLILVHRETPLSSIQLENMLTLTRAGAVILPANPGFYHRPKQVDELIIFIVARILDQLRIEHSLLPRWGVEMNE</sequence>
<feature type="domain" description="Flavoprotein" evidence="8">
    <location>
        <begin position="6"/>
        <end position="189"/>
    </location>
</feature>
<dbReference type="Proteomes" id="UP000194798">
    <property type="component" value="Unassembled WGS sequence"/>
</dbReference>
<dbReference type="FunFam" id="3.40.50.1950:FF:000001">
    <property type="entry name" value="Flavin prenyltransferase UbiX"/>
    <property type="match status" value="1"/>
</dbReference>
<dbReference type="Gene3D" id="3.40.50.1950">
    <property type="entry name" value="Flavin prenyltransferase-like"/>
    <property type="match status" value="1"/>
</dbReference>
<keyword evidence="2 7" id="KW-0285">Flavoprotein</keyword>
<keyword evidence="4 7" id="KW-0808">Transferase</keyword>
<evidence type="ECO:0000256" key="2">
    <source>
        <dbReference type="ARBA" id="ARBA00022630"/>
    </source>
</evidence>
<dbReference type="AlphaFoldDB" id="A0A251X9B0"/>
<evidence type="ECO:0000256" key="4">
    <source>
        <dbReference type="ARBA" id="ARBA00022679"/>
    </source>
</evidence>
<dbReference type="EMBL" id="MSLT01000012">
    <property type="protein sequence ID" value="OUD14384.1"/>
    <property type="molecule type" value="Genomic_DNA"/>
</dbReference>
<keyword evidence="10" id="KW-1185">Reference proteome</keyword>
<evidence type="ECO:0000259" key="8">
    <source>
        <dbReference type="Pfam" id="PF02441"/>
    </source>
</evidence>
<evidence type="ECO:0000256" key="3">
    <source>
        <dbReference type="ARBA" id="ARBA00022643"/>
    </source>
</evidence>
<dbReference type="Pfam" id="PF02441">
    <property type="entry name" value="Flavoprotein"/>
    <property type="match status" value="1"/>
</dbReference>
<dbReference type="InterPro" id="IPR036551">
    <property type="entry name" value="Flavin_trans-like"/>
</dbReference>
<reference evidence="9 10" key="1">
    <citation type="submission" date="2016-12" db="EMBL/GenBank/DDBJ databases">
        <title>Thioflexothrix psekupsii D3 genome sequencing and assembly.</title>
        <authorList>
            <person name="Fomenkov A."/>
            <person name="Vincze T."/>
            <person name="Grabovich M."/>
            <person name="Anton B.P."/>
            <person name="Dubinina G."/>
            <person name="Orlova M."/>
            <person name="Belousova E."/>
            <person name="Roberts R.J."/>
        </authorList>
    </citation>
    <scope>NUCLEOTIDE SEQUENCE [LARGE SCALE GENOMIC DNA]</scope>
    <source>
        <strain evidence="9">D3</strain>
    </source>
</reference>
<gene>
    <name evidence="7" type="primary">ubiX</name>
    <name evidence="9" type="ORF">TPSD3_08710</name>
</gene>
<evidence type="ECO:0000256" key="7">
    <source>
        <dbReference type="HAMAP-Rule" id="MF_01984"/>
    </source>
</evidence>
<dbReference type="NCBIfam" id="TIGR00421">
    <property type="entry name" value="ubiX_pad"/>
    <property type="match status" value="1"/>
</dbReference>
<evidence type="ECO:0000313" key="10">
    <source>
        <dbReference type="Proteomes" id="UP000194798"/>
    </source>
</evidence>
<feature type="binding site" evidence="7">
    <location>
        <position position="184"/>
    </location>
    <ligand>
        <name>dimethylallyl phosphate</name>
        <dbReference type="ChEBI" id="CHEBI:88052"/>
    </ligand>
</feature>
<dbReference type="EC" id="2.5.1.129" evidence="7"/>
<evidence type="ECO:0000256" key="1">
    <source>
        <dbReference type="ARBA" id="ARBA00022602"/>
    </source>
</evidence>
<comment type="catalytic activity">
    <reaction evidence="5 7">
        <text>dimethylallyl phosphate + FMNH2 = prenylated FMNH2 + phosphate</text>
        <dbReference type="Rhea" id="RHEA:37743"/>
        <dbReference type="ChEBI" id="CHEBI:43474"/>
        <dbReference type="ChEBI" id="CHEBI:57618"/>
        <dbReference type="ChEBI" id="CHEBI:87467"/>
        <dbReference type="ChEBI" id="CHEBI:88052"/>
        <dbReference type="EC" id="2.5.1.129"/>
    </reaction>
</comment>
<dbReference type="InterPro" id="IPR004507">
    <property type="entry name" value="UbiX-like"/>
</dbReference>
<evidence type="ECO:0000256" key="6">
    <source>
        <dbReference type="ARBA" id="ARBA00060793"/>
    </source>
</evidence>
<dbReference type="PANTHER" id="PTHR43374">
    <property type="entry name" value="FLAVIN PRENYLTRANSFERASE"/>
    <property type="match status" value="1"/>
</dbReference>
<feature type="binding site" evidence="7">
    <location>
        <position position="38"/>
    </location>
    <ligand>
        <name>FMN</name>
        <dbReference type="ChEBI" id="CHEBI:58210"/>
    </ligand>
</feature>
<feature type="binding site" evidence="7">
    <location>
        <position position="168"/>
    </location>
    <ligand>
        <name>dimethylallyl phosphate</name>
        <dbReference type="ChEBI" id="CHEBI:88052"/>
    </ligand>
</feature>